<gene>
    <name evidence="2" type="ORF">ACHAWU_008706</name>
</gene>
<dbReference type="EMBL" id="JALLBG020000214">
    <property type="protein sequence ID" value="KAL3759097.1"/>
    <property type="molecule type" value="Genomic_DNA"/>
</dbReference>
<keyword evidence="3" id="KW-1185">Reference proteome</keyword>
<keyword evidence="1" id="KW-0732">Signal</keyword>
<comment type="caution">
    <text evidence="2">The sequence shown here is derived from an EMBL/GenBank/DDBJ whole genome shotgun (WGS) entry which is preliminary data.</text>
</comment>
<dbReference type="Proteomes" id="UP001530293">
    <property type="component" value="Unassembled WGS sequence"/>
</dbReference>
<evidence type="ECO:0000313" key="2">
    <source>
        <dbReference type="EMBL" id="KAL3759097.1"/>
    </source>
</evidence>
<protein>
    <submittedName>
        <fullName evidence="2">Uncharacterized protein</fullName>
    </submittedName>
</protein>
<organism evidence="2 3">
    <name type="scientific">Discostella pseudostelligera</name>
    <dbReference type="NCBI Taxonomy" id="259834"/>
    <lineage>
        <taxon>Eukaryota</taxon>
        <taxon>Sar</taxon>
        <taxon>Stramenopiles</taxon>
        <taxon>Ochrophyta</taxon>
        <taxon>Bacillariophyta</taxon>
        <taxon>Coscinodiscophyceae</taxon>
        <taxon>Thalassiosirophycidae</taxon>
        <taxon>Stephanodiscales</taxon>
        <taxon>Stephanodiscaceae</taxon>
        <taxon>Discostella</taxon>
    </lineage>
</organism>
<feature type="signal peptide" evidence="1">
    <location>
        <begin position="1"/>
        <end position="24"/>
    </location>
</feature>
<proteinExistence type="predicted"/>
<evidence type="ECO:0000313" key="3">
    <source>
        <dbReference type="Proteomes" id="UP001530293"/>
    </source>
</evidence>
<sequence length="161" mass="18298">MMSPTTLFNILCVIISILASSTIAQLGNWDILFQSLETDFQDAMTDIITLKYQIGSGRKFIVELMEKIVLWPYLAMLSQQPPPLTGRLVSHPIMTKWKLSWIWRSQQSPRLLFGRTTVFNSVNRSFMINFVAVTDSATHITSSRTCIFIGATSCIVWAFLE</sequence>
<feature type="chain" id="PRO_5044791389" evidence="1">
    <location>
        <begin position="25"/>
        <end position="161"/>
    </location>
</feature>
<evidence type="ECO:0000256" key="1">
    <source>
        <dbReference type="SAM" id="SignalP"/>
    </source>
</evidence>
<accession>A0ABD3MA53</accession>
<dbReference type="AlphaFoldDB" id="A0ABD3MA53"/>
<name>A0ABD3MA53_9STRA</name>
<reference evidence="2 3" key="1">
    <citation type="submission" date="2024-10" db="EMBL/GenBank/DDBJ databases">
        <title>Updated reference genomes for cyclostephanoid diatoms.</title>
        <authorList>
            <person name="Roberts W.R."/>
            <person name="Alverson A.J."/>
        </authorList>
    </citation>
    <scope>NUCLEOTIDE SEQUENCE [LARGE SCALE GENOMIC DNA]</scope>
    <source>
        <strain evidence="2 3">AJA232-27</strain>
    </source>
</reference>